<dbReference type="GO" id="GO:0006352">
    <property type="term" value="P:DNA-templated transcription initiation"/>
    <property type="evidence" value="ECO:0007669"/>
    <property type="project" value="InterPro"/>
</dbReference>
<dbReference type="Gene3D" id="1.10.1740.10">
    <property type="match status" value="1"/>
</dbReference>
<accession>A0A6J4UXV1</accession>
<comment type="similarity">
    <text evidence="2">Belongs to the ATPase alpha/beta chains family.</text>
</comment>
<evidence type="ECO:0000256" key="7">
    <source>
        <dbReference type="ARBA" id="ARBA00023065"/>
    </source>
</evidence>
<dbReference type="Gene3D" id="1.10.1140.10">
    <property type="entry name" value="Bovine Mitochondrial F1-atpase, Atp Synthase Beta Chain, Chain D, domain 3"/>
    <property type="match status" value="1"/>
</dbReference>
<proteinExistence type="inferred from homology"/>
<dbReference type="SUPFAM" id="SSF88946">
    <property type="entry name" value="Sigma2 domain of RNA polymerase sigma factors"/>
    <property type="match status" value="1"/>
</dbReference>
<dbReference type="InterPro" id="IPR014284">
    <property type="entry name" value="RNA_pol_sigma-70_dom"/>
</dbReference>
<evidence type="ECO:0000256" key="4">
    <source>
        <dbReference type="ARBA" id="ARBA00022741"/>
    </source>
</evidence>
<evidence type="ECO:0000256" key="5">
    <source>
        <dbReference type="ARBA" id="ARBA00022840"/>
    </source>
</evidence>
<organism evidence="14">
    <name type="scientific">uncultured Thermomicrobiales bacterium</name>
    <dbReference type="NCBI Taxonomy" id="1645740"/>
    <lineage>
        <taxon>Bacteria</taxon>
        <taxon>Pseudomonadati</taxon>
        <taxon>Thermomicrobiota</taxon>
        <taxon>Thermomicrobia</taxon>
        <taxon>Thermomicrobiales</taxon>
        <taxon>environmental samples</taxon>
    </lineage>
</organism>
<dbReference type="SUPFAM" id="SSF52540">
    <property type="entry name" value="P-loop containing nucleoside triphosphate hydrolases"/>
    <property type="match status" value="1"/>
</dbReference>
<dbReference type="InterPro" id="IPR013324">
    <property type="entry name" value="RNA_pol_sigma_r3/r4-like"/>
</dbReference>
<sequence>MDVAALVERARVGDADAYTCLVQRYQAMAFGYAYASLGDFHLAEDAAQQAFVTAWRRLAHLEHPERFGGWLRGIVRFECLRLLRAGRSRETPLDATDPVVASTPGPEELAMERDGVDRLFAAISALPRVEREVTILHYVHDRPQRDVAEFLGIPVTTVNNRLRSARTRLKAERLLTMTSDAFQRHDVPKGFAERIGQIIRTDGALFDVRFAPTHRPAVLNAVTVTDEAAGIELTAEVAQHLDDDLVRCIAVNAPGLLTGSLHSGMTVVDTAVAIKTPLDHASIRRVIASMKRAASDRKVLETGIKAIDAFCPIPAGGVVALTGDMQTGKMVLVEELIQRLGNNSPPVSILVFVEALAEVATIRELDYRTSASVHAIYLPVEDPSAEALAQLTANCDAVIALSRELGAQGLYPAIDPLRSNSTLLDPDVVGEKHVQVASEGRDLLERAAHVSADDETAGGTSVRVRAGRVRRFLTQPFYVAEAFTNRPGVFVTREEAIAGCQALIQGEHDDLAEDDLYMAGSLESIRAGR</sequence>
<dbReference type="GO" id="GO:0016987">
    <property type="term" value="F:sigma factor activity"/>
    <property type="evidence" value="ECO:0007669"/>
    <property type="project" value="InterPro"/>
</dbReference>
<dbReference type="Pfam" id="PF02874">
    <property type="entry name" value="ATP-synt_ab_N"/>
    <property type="match status" value="1"/>
</dbReference>
<dbReference type="SUPFAM" id="SSF47917">
    <property type="entry name" value="C-terminal domain of alpha and beta subunits of F1 ATP synthase"/>
    <property type="match status" value="1"/>
</dbReference>
<evidence type="ECO:0000259" key="11">
    <source>
        <dbReference type="Pfam" id="PF02874"/>
    </source>
</evidence>
<dbReference type="InterPro" id="IPR007627">
    <property type="entry name" value="RNA_pol_sigma70_r2"/>
</dbReference>
<dbReference type="InterPro" id="IPR036388">
    <property type="entry name" value="WH-like_DNA-bd_sf"/>
</dbReference>
<keyword evidence="6" id="KW-1278">Translocase</keyword>
<keyword evidence="9" id="KW-0139">CF(1)</keyword>
<keyword evidence="8" id="KW-0472">Membrane</keyword>
<comment type="subcellular location">
    <subcellularLocation>
        <location evidence="1">Membrane</location>
    </subcellularLocation>
</comment>
<gene>
    <name evidence="14" type="ORF">AVDCRST_MAG87-1618</name>
</gene>
<evidence type="ECO:0000256" key="8">
    <source>
        <dbReference type="ARBA" id="ARBA00023136"/>
    </source>
</evidence>
<dbReference type="Gene3D" id="1.10.10.10">
    <property type="entry name" value="Winged helix-like DNA-binding domain superfamily/Winged helix DNA-binding domain"/>
    <property type="match status" value="1"/>
</dbReference>
<dbReference type="InterPro" id="IPR013249">
    <property type="entry name" value="RNA_pol_sigma70_r4_t2"/>
</dbReference>
<dbReference type="EC" id="3.6.3.14" evidence="14"/>
<dbReference type="GO" id="GO:0005524">
    <property type="term" value="F:ATP binding"/>
    <property type="evidence" value="ECO:0007669"/>
    <property type="project" value="UniProtKB-KW"/>
</dbReference>
<dbReference type="PANTHER" id="PTHR15184">
    <property type="entry name" value="ATP SYNTHASE"/>
    <property type="match status" value="1"/>
</dbReference>
<dbReference type="GO" id="GO:0003677">
    <property type="term" value="F:DNA binding"/>
    <property type="evidence" value="ECO:0007669"/>
    <property type="project" value="InterPro"/>
</dbReference>
<dbReference type="GO" id="GO:0046933">
    <property type="term" value="F:proton-transporting ATP synthase activity, rotational mechanism"/>
    <property type="evidence" value="ECO:0007669"/>
    <property type="project" value="TreeGrafter"/>
</dbReference>
<keyword evidence="5" id="KW-0067">ATP-binding</keyword>
<feature type="domain" description="ATPase F1/V1/A1 complex alpha/beta subunit N-terminal" evidence="11">
    <location>
        <begin position="199"/>
        <end position="250"/>
    </location>
</feature>
<keyword evidence="3" id="KW-0813">Transport</keyword>
<dbReference type="InterPro" id="IPR050053">
    <property type="entry name" value="ATPase_alpha/beta_chains"/>
</dbReference>
<evidence type="ECO:0000256" key="1">
    <source>
        <dbReference type="ARBA" id="ARBA00004370"/>
    </source>
</evidence>
<evidence type="ECO:0000256" key="6">
    <source>
        <dbReference type="ARBA" id="ARBA00022967"/>
    </source>
</evidence>
<evidence type="ECO:0000313" key="14">
    <source>
        <dbReference type="EMBL" id="CAA9561538.1"/>
    </source>
</evidence>
<evidence type="ECO:0000256" key="9">
    <source>
        <dbReference type="ARBA" id="ARBA00023196"/>
    </source>
</evidence>
<keyword evidence="4" id="KW-0547">Nucleotide-binding</keyword>
<dbReference type="InterPro" id="IPR013325">
    <property type="entry name" value="RNA_pol_sigma_r2"/>
</dbReference>
<dbReference type="NCBIfam" id="TIGR02937">
    <property type="entry name" value="sigma70-ECF"/>
    <property type="match status" value="1"/>
</dbReference>
<keyword evidence="14" id="KW-0378">Hydrolase</keyword>
<name>A0A6J4UXV1_9BACT</name>
<keyword evidence="7" id="KW-0406">Ion transport</keyword>
<dbReference type="PROSITE" id="PS00152">
    <property type="entry name" value="ATPASE_ALPHA_BETA"/>
    <property type="match status" value="1"/>
</dbReference>
<feature type="domain" description="RNA polymerase sigma-70 region 2" evidence="12">
    <location>
        <begin position="21"/>
        <end position="87"/>
    </location>
</feature>
<dbReference type="PANTHER" id="PTHR15184:SF71">
    <property type="entry name" value="ATP SYNTHASE SUBUNIT BETA, MITOCHONDRIAL"/>
    <property type="match status" value="1"/>
</dbReference>
<dbReference type="AlphaFoldDB" id="A0A6J4UXV1"/>
<evidence type="ECO:0000259" key="12">
    <source>
        <dbReference type="Pfam" id="PF04542"/>
    </source>
</evidence>
<dbReference type="SUPFAM" id="SSF88659">
    <property type="entry name" value="Sigma3 and sigma4 domains of RNA polymerase sigma factors"/>
    <property type="match status" value="1"/>
</dbReference>
<keyword evidence="10" id="KW-0066">ATP synthesis</keyword>
<dbReference type="Pfam" id="PF04542">
    <property type="entry name" value="Sigma70_r2"/>
    <property type="match status" value="1"/>
</dbReference>
<reference evidence="14" key="1">
    <citation type="submission" date="2020-02" db="EMBL/GenBank/DDBJ databases">
        <authorList>
            <person name="Meier V. D."/>
        </authorList>
    </citation>
    <scope>NUCLEOTIDE SEQUENCE</scope>
    <source>
        <strain evidence="14">AVDCRST_MAG87</strain>
    </source>
</reference>
<evidence type="ECO:0000256" key="2">
    <source>
        <dbReference type="ARBA" id="ARBA00008936"/>
    </source>
</evidence>
<dbReference type="GO" id="GO:0016787">
    <property type="term" value="F:hydrolase activity"/>
    <property type="evidence" value="ECO:0007669"/>
    <property type="project" value="UniProtKB-KW"/>
</dbReference>
<dbReference type="CDD" id="cd06171">
    <property type="entry name" value="Sigma70_r4"/>
    <property type="match status" value="1"/>
</dbReference>
<dbReference type="InterPro" id="IPR027417">
    <property type="entry name" value="P-loop_NTPase"/>
</dbReference>
<dbReference type="SUPFAM" id="SSF50615">
    <property type="entry name" value="N-terminal domain of alpha and beta subunits of F1 ATP synthase"/>
    <property type="match status" value="1"/>
</dbReference>
<protein>
    <submittedName>
        <fullName evidence="14">ATP synthase beta chain</fullName>
        <ecNumber evidence="14">3.6.3.14</ecNumber>
    </submittedName>
</protein>
<dbReference type="InterPro" id="IPR024034">
    <property type="entry name" value="ATPase_F1/V1_b/a_C"/>
</dbReference>
<dbReference type="Pfam" id="PF08281">
    <property type="entry name" value="Sigma70_r4_2"/>
    <property type="match status" value="1"/>
</dbReference>
<dbReference type="Gene3D" id="2.40.10.170">
    <property type="match status" value="1"/>
</dbReference>
<dbReference type="Gene3D" id="3.40.50.300">
    <property type="entry name" value="P-loop containing nucleotide triphosphate hydrolases"/>
    <property type="match status" value="2"/>
</dbReference>
<dbReference type="GO" id="GO:0045259">
    <property type="term" value="C:proton-transporting ATP synthase complex"/>
    <property type="evidence" value="ECO:0007669"/>
    <property type="project" value="UniProtKB-KW"/>
</dbReference>
<dbReference type="InterPro" id="IPR020003">
    <property type="entry name" value="ATPase_a/bsu_AS"/>
</dbReference>
<dbReference type="InterPro" id="IPR004100">
    <property type="entry name" value="ATPase_F1/V1/A1_a/bsu_N"/>
</dbReference>
<evidence type="ECO:0000256" key="10">
    <source>
        <dbReference type="ARBA" id="ARBA00023310"/>
    </source>
</evidence>
<feature type="domain" description="RNA polymerase sigma factor 70 region 4 type 2" evidence="13">
    <location>
        <begin position="119"/>
        <end position="169"/>
    </location>
</feature>
<dbReference type="InterPro" id="IPR036121">
    <property type="entry name" value="ATPase_F1/V1/A1_a/bsu_N_sf"/>
</dbReference>
<evidence type="ECO:0000259" key="13">
    <source>
        <dbReference type="Pfam" id="PF08281"/>
    </source>
</evidence>
<evidence type="ECO:0000256" key="3">
    <source>
        <dbReference type="ARBA" id="ARBA00022448"/>
    </source>
</evidence>
<dbReference type="EMBL" id="CADCWJ010000361">
    <property type="protein sequence ID" value="CAA9561538.1"/>
    <property type="molecule type" value="Genomic_DNA"/>
</dbReference>